<dbReference type="EMBL" id="JACXAI010000015">
    <property type="protein sequence ID" value="MBD1381060.1"/>
    <property type="molecule type" value="Genomic_DNA"/>
</dbReference>
<accession>A0A926NHT9</accession>
<dbReference type="InterPro" id="IPR011009">
    <property type="entry name" value="Kinase-like_dom_sf"/>
</dbReference>
<gene>
    <name evidence="1" type="ORF">IC621_12530</name>
</gene>
<proteinExistence type="predicted"/>
<dbReference type="PANTHER" id="PTHR37171">
    <property type="entry name" value="SERINE/THREONINE-PROTEIN KINASE YRZF-RELATED"/>
    <property type="match status" value="1"/>
</dbReference>
<evidence type="ECO:0000313" key="1">
    <source>
        <dbReference type="EMBL" id="MBD1381060.1"/>
    </source>
</evidence>
<reference evidence="1" key="1">
    <citation type="submission" date="2020-09" db="EMBL/GenBank/DDBJ databases">
        <title>A novel bacterium of genus Bacillus, isolated from South China Sea.</title>
        <authorList>
            <person name="Huang H."/>
            <person name="Mo K."/>
            <person name="Hu Y."/>
        </authorList>
    </citation>
    <scope>NUCLEOTIDE SEQUENCE</scope>
    <source>
        <strain evidence="1">IB182487</strain>
    </source>
</reference>
<keyword evidence="1" id="KW-0418">Kinase</keyword>
<comment type="caution">
    <text evidence="1">The sequence shown here is derived from an EMBL/GenBank/DDBJ whole genome shotgun (WGS) entry which is preliminary data.</text>
</comment>
<keyword evidence="2" id="KW-1185">Reference proteome</keyword>
<dbReference type="Gene3D" id="1.10.510.10">
    <property type="entry name" value="Transferase(Phosphotransferase) domain 1"/>
    <property type="match status" value="1"/>
</dbReference>
<dbReference type="AlphaFoldDB" id="A0A926NHT9"/>
<protein>
    <submittedName>
        <fullName evidence="1">Protein kinase family protein</fullName>
    </submittedName>
</protein>
<evidence type="ECO:0000313" key="2">
    <source>
        <dbReference type="Proteomes" id="UP000626844"/>
    </source>
</evidence>
<name>A0A926NHT9_9BACI</name>
<dbReference type="SUPFAM" id="SSF56112">
    <property type="entry name" value="Protein kinase-like (PK-like)"/>
    <property type="match status" value="1"/>
</dbReference>
<dbReference type="PANTHER" id="PTHR37171:SF1">
    <property type="entry name" value="SERINE_THREONINE-PROTEIN KINASE YRZF-RELATED"/>
    <property type="match status" value="1"/>
</dbReference>
<organism evidence="1 2">
    <name type="scientific">Metabacillus arenae</name>
    <dbReference type="NCBI Taxonomy" id="2771434"/>
    <lineage>
        <taxon>Bacteria</taxon>
        <taxon>Bacillati</taxon>
        <taxon>Bacillota</taxon>
        <taxon>Bacilli</taxon>
        <taxon>Bacillales</taxon>
        <taxon>Bacillaceae</taxon>
        <taxon>Metabacillus</taxon>
    </lineage>
</organism>
<sequence length="196" mass="22998">MEFKPSRKGSIQFYKHHPDLKLIGTGRSACAFRIRDTDKVIKIFPPQFEHVAQEEAEIYRVLENTDYFPTIYESGSNYIVMDFIEGHTLFECLNKGVPIDSEKIKEIDIVLELARQKGLNPSDIHLRNIFLTPASEIKLIDVARFKQKKQCSQWDDLKNAYYRYYLKPYFPRKIPSFLLNLIAALYKSHLIPIPRK</sequence>
<dbReference type="InterPro" id="IPR052396">
    <property type="entry name" value="Meiotic_Drive_Suppr_Kinase"/>
</dbReference>
<dbReference type="Proteomes" id="UP000626844">
    <property type="component" value="Unassembled WGS sequence"/>
</dbReference>
<keyword evidence="1" id="KW-0808">Transferase</keyword>
<dbReference type="GO" id="GO:0016301">
    <property type="term" value="F:kinase activity"/>
    <property type="evidence" value="ECO:0007669"/>
    <property type="project" value="UniProtKB-KW"/>
</dbReference>